<organism evidence="2 3">
    <name type="scientific">Pararhodospirillum oryzae</name>
    <dbReference type="NCBI Taxonomy" id="478448"/>
    <lineage>
        <taxon>Bacteria</taxon>
        <taxon>Pseudomonadati</taxon>
        <taxon>Pseudomonadota</taxon>
        <taxon>Alphaproteobacteria</taxon>
        <taxon>Rhodospirillales</taxon>
        <taxon>Rhodospirillaceae</taxon>
        <taxon>Pararhodospirillum</taxon>
    </lineage>
</organism>
<dbReference type="EMBL" id="BJZO01000067">
    <property type="protein sequence ID" value="GEO82245.1"/>
    <property type="molecule type" value="Genomic_DNA"/>
</dbReference>
<protein>
    <submittedName>
        <fullName evidence="2">Uncharacterized protein</fullName>
    </submittedName>
</protein>
<evidence type="ECO:0000256" key="1">
    <source>
        <dbReference type="SAM" id="MobiDB-lite"/>
    </source>
</evidence>
<evidence type="ECO:0000313" key="2">
    <source>
        <dbReference type="EMBL" id="GEO82245.1"/>
    </source>
</evidence>
<feature type="region of interest" description="Disordered" evidence="1">
    <location>
        <begin position="133"/>
        <end position="171"/>
    </location>
</feature>
<gene>
    <name evidence="2" type="ORF">ROR02_23760</name>
</gene>
<evidence type="ECO:0000313" key="3">
    <source>
        <dbReference type="Proteomes" id="UP000321567"/>
    </source>
</evidence>
<accession>A0A512H9X1</accession>
<proteinExistence type="predicted"/>
<sequence>MVPPQPYTGNTAVRVETVAVSESTPATQASGGSTAGQQDPLESYHINPKTILDPDLYVNVAKFVYDDNVEFQVPSPTQIAAYRRGQDAQDEQVDQQQVKYVERVVEVQETTDGDGVGGGEAQGTGVVTAAVVSQGLPPAATGTPPQDDATSKPATGTRAPTAPRHVVEVEA</sequence>
<dbReference type="Proteomes" id="UP000321567">
    <property type="component" value="Unassembled WGS sequence"/>
</dbReference>
<name>A0A512H9X1_9PROT</name>
<feature type="compositionally biased region" description="Polar residues" evidence="1">
    <location>
        <begin position="21"/>
        <end position="37"/>
    </location>
</feature>
<dbReference type="AlphaFoldDB" id="A0A512H9X1"/>
<comment type="caution">
    <text evidence="2">The sequence shown here is derived from an EMBL/GenBank/DDBJ whole genome shotgun (WGS) entry which is preliminary data.</text>
</comment>
<feature type="region of interest" description="Disordered" evidence="1">
    <location>
        <begin position="21"/>
        <end position="40"/>
    </location>
</feature>
<reference evidence="2 3" key="1">
    <citation type="submission" date="2019-07" db="EMBL/GenBank/DDBJ databases">
        <title>Whole genome shotgun sequence of Rhodospirillum oryzae NBRC 107573.</title>
        <authorList>
            <person name="Hosoyama A."/>
            <person name="Uohara A."/>
            <person name="Ohji S."/>
            <person name="Ichikawa N."/>
        </authorList>
    </citation>
    <scope>NUCLEOTIDE SEQUENCE [LARGE SCALE GENOMIC DNA]</scope>
    <source>
        <strain evidence="2 3">NBRC 107573</strain>
    </source>
</reference>
<keyword evidence="3" id="KW-1185">Reference proteome</keyword>